<dbReference type="AlphaFoldDB" id="A0A511MM64"/>
<name>A0A511MM64_9NOCA</name>
<dbReference type="PANTHER" id="PTHR37820">
    <property type="entry name" value="CELL DIVISION PROTEIN DIVIB"/>
    <property type="match status" value="1"/>
</dbReference>
<dbReference type="InterPro" id="IPR050487">
    <property type="entry name" value="FtsQ_DivIB"/>
</dbReference>
<keyword evidence="3" id="KW-0132">Cell division</keyword>
<evidence type="ECO:0000313" key="10">
    <source>
        <dbReference type="EMBL" id="GEM41715.1"/>
    </source>
</evidence>
<dbReference type="InterPro" id="IPR013685">
    <property type="entry name" value="POTRA_FtsQ_type"/>
</dbReference>
<dbReference type="RefSeq" id="WP_234390804.1">
    <property type="nucleotide sequence ID" value="NZ_BJXA01000056.1"/>
</dbReference>
<reference evidence="10 11" key="1">
    <citation type="submission" date="2019-07" db="EMBL/GenBank/DDBJ databases">
        <title>Whole genome shotgun sequence of Nocardia ninae NBRC 108245.</title>
        <authorList>
            <person name="Hosoyama A."/>
            <person name="Uohara A."/>
            <person name="Ohji S."/>
            <person name="Ichikawa N."/>
        </authorList>
    </citation>
    <scope>NUCLEOTIDE SEQUENCE [LARGE SCALE GENOMIC DNA]</scope>
    <source>
        <strain evidence="10 11">NBRC 108245</strain>
    </source>
</reference>
<gene>
    <name evidence="10" type="ORF">NN4_62340</name>
</gene>
<accession>A0A511MM64</accession>
<keyword evidence="4 8" id="KW-0812">Transmembrane</keyword>
<keyword evidence="2" id="KW-1003">Cell membrane</keyword>
<evidence type="ECO:0000256" key="5">
    <source>
        <dbReference type="ARBA" id="ARBA00022989"/>
    </source>
</evidence>
<dbReference type="GO" id="GO:0051301">
    <property type="term" value="P:cell division"/>
    <property type="evidence" value="ECO:0007669"/>
    <property type="project" value="UniProtKB-KW"/>
</dbReference>
<dbReference type="Pfam" id="PF08478">
    <property type="entry name" value="POTRA_1"/>
    <property type="match status" value="1"/>
</dbReference>
<dbReference type="Proteomes" id="UP000321424">
    <property type="component" value="Unassembled WGS sequence"/>
</dbReference>
<evidence type="ECO:0000256" key="8">
    <source>
        <dbReference type="SAM" id="Phobius"/>
    </source>
</evidence>
<evidence type="ECO:0000256" key="1">
    <source>
        <dbReference type="ARBA" id="ARBA00004370"/>
    </source>
</evidence>
<evidence type="ECO:0000256" key="6">
    <source>
        <dbReference type="ARBA" id="ARBA00023136"/>
    </source>
</evidence>
<evidence type="ECO:0000313" key="11">
    <source>
        <dbReference type="Proteomes" id="UP000321424"/>
    </source>
</evidence>
<evidence type="ECO:0000256" key="2">
    <source>
        <dbReference type="ARBA" id="ARBA00022475"/>
    </source>
</evidence>
<proteinExistence type="predicted"/>
<evidence type="ECO:0000256" key="4">
    <source>
        <dbReference type="ARBA" id="ARBA00022692"/>
    </source>
</evidence>
<protein>
    <recommendedName>
        <fullName evidence="9">POTRA domain-containing protein</fullName>
    </recommendedName>
</protein>
<keyword evidence="7" id="KW-0131">Cell cycle</keyword>
<evidence type="ECO:0000256" key="3">
    <source>
        <dbReference type="ARBA" id="ARBA00022618"/>
    </source>
</evidence>
<organism evidence="10 11">
    <name type="scientific">Nocardia ninae NBRC 108245</name>
    <dbReference type="NCBI Taxonomy" id="1210091"/>
    <lineage>
        <taxon>Bacteria</taxon>
        <taxon>Bacillati</taxon>
        <taxon>Actinomycetota</taxon>
        <taxon>Actinomycetes</taxon>
        <taxon>Mycobacteriales</taxon>
        <taxon>Nocardiaceae</taxon>
        <taxon>Nocardia</taxon>
    </lineage>
</organism>
<feature type="transmembrane region" description="Helical" evidence="8">
    <location>
        <begin position="36"/>
        <end position="58"/>
    </location>
</feature>
<comment type="subcellular location">
    <subcellularLocation>
        <location evidence="1">Membrane</location>
    </subcellularLocation>
</comment>
<evidence type="ECO:0000259" key="9">
    <source>
        <dbReference type="PROSITE" id="PS51779"/>
    </source>
</evidence>
<keyword evidence="5 8" id="KW-1133">Transmembrane helix</keyword>
<dbReference type="PANTHER" id="PTHR37820:SF1">
    <property type="entry name" value="CELL DIVISION PROTEIN FTSQ"/>
    <property type="match status" value="1"/>
</dbReference>
<dbReference type="EMBL" id="BJXA01000056">
    <property type="protein sequence ID" value="GEM41715.1"/>
    <property type="molecule type" value="Genomic_DNA"/>
</dbReference>
<comment type="caution">
    <text evidence="10">The sequence shown here is derived from an EMBL/GenBank/DDBJ whole genome shotgun (WGS) entry which is preliminary data.</text>
</comment>
<dbReference type="Gene3D" id="3.10.20.310">
    <property type="entry name" value="membrane protein fhac"/>
    <property type="match status" value="1"/>
</dbReference>
<keyword evidence="11" id="KW-1185">Reference proteome</keyword>
<dbReference type="InterPro" id="IPR034746">
    <property type="entry name" value="POTRA"/>
</dbReference>
<evidence type="ECO:0000256" key="7">
    <source>
        <dbReference type="ARBA" id="ARBA00023306"/>
    </source>
</evidence>
<feature type="domain" description="POTRA" evidence="9">
    <location>
        <begin position="58"/>
        <end position="126"/>
    </location>
</feature>
<dbReference type="PROSITE" id="PS51779">
    <property type="entry name" value="POTRA"/>
    <property type="match status" value="1"/>
</dbReference>
<keyword evidence="6 8" id="KW-0472">Membrane</keyword>
<sequence length="248" mass="26470">MTRRERGDGSVRRAGLGSVRSAGAWLGPDGWRRVRLWGLLGVCVLAIVGGVALFTPVLSVRTVEIDGAVAVPEQQVRQLLEIPSGRSMLRIDTDAIARRVASIPKVRSARVQRVFPSTVQVTVVERVPVLYFESPQGAHLLDVESVEFAIEDTPIGVPKLVTDHPASDAPATRAAVAVLAALPPALGIQVDEVVARSISDVSLNLKDGRTVLWGGMNDAERKSAVVLPLLTRPGTVFDVSSPNLVTVK</sequence>
<dbReference type="GO" id="GO:0005886">
    <property type="term" value="C:plasma membrane"/>
    <property type="evidence" value="ECO:0007669"/>
    <property type="project" value="TreeGrafter"/>
</dbReference>